<dbReference type="AlphaFoldDB" id="G7JPZ2"/>
<dbReference type="EMBL" id="CM001220">
    <property type="protein sequence ID" value="AES92021.1"/>
    <property type="molecule type" value="Genomic_DNA"/>
</dbReference>
<dbReference type="HOGENOM" id="CLU_2444193_0_0_1"/>
<dbReference type="EnsemblPlants" id="AES92021">
    <property type="protein sequence ID" value="AES92021"/>
    <property type="gene ID" value="MTR_4g122880"/>
</dbReference>
<proteinExistence type="predicted"/>
<organism evidence="1 3">
    <name type="scientific">Medicago truncatula</name>
    <name type="common">Barrel medic</name>
    <name type="synonym">Medicago tribuloides</name>
    <dbReference type="NCBI Taxonomy" id="3880"/>
    <lineage>
        <taxon>Eukaryota</taxon>
        <taxon>Viridiplantae</taxon>
        <taxon>Streptophyta</taxon>
        <taxon>Embryophyta</taxon>
        <taxon>Tracheophyta</taxon>
        <taxon>Spermatophyta</taxon>
        <taxon>Magnoliopsida</taxon>
        <taxon>eudicotyledons</taxon>
        <taxon>Gunneridae</taxon>
        <taxon>Pentapetalae</taxon>
        <taxon>rosids</taxon>
        <taxon>fabids</taxon>
        <taxon>Fabales</taxon>
        <taxon>Fabaceae</taxon>
        <taxon>Papilionoideae</taxon>
        <taxon>50 kb inversion clade</taxon>
        <taxon>NPAAA clade</taxon>
        <taxon>Hologalegina</taxon>
        <taxon>IRL clade</taxon>
        <taxon>Trifolieae</taxon>
        <taxon>Medicago</taxon>
    </lineage>
</organism>
<sequence length="90" mass="10684">MGCKIARLKTWGAKSYNWQKIGVKSAIKIGNNNIRERVRATPIVEKMVENRLRWFMACREKKDLEINELDRNMVYDNILWRNPLHVSNPI</sequence>
<dbReference type="Proteomes" id="UP000002051">
    <property type="component" value="Chromosome 4"/>
</dbReference>
<protein>
    <submittedName>
        <fullName evidence="1 2">Uncharacterized protein</fullName>
    </submittedName>
</protein>
<evidence type="ECO:0000313" key="1">
    <source>
        <dbReference type="EMBL" id="AES92021.1"/>
    </source>
</evidence>
<evidence type="ECO:0000313" key="2">
    <source>
        <dbReference type="EnsemblPlants" id="AES92021"/>
    </source>
</evidence>
<dbReference type="PaxDb" id="3880-AES92021"/>
<accession>G7JPZ2</accession>
<keyword evidence="3" id="KW-1185">Reference proteome</keyword>
<evidence type="ECO:0000313" key="3">
    <source>
        <dbReference type="Proteomes" id="UP000002051"/>
    </source>
</evidence>
<reference evidence="1 3" key="1">
    <citation type="journal article" date="2011" name="Nature">
        <title>The Medicago genome provides insight into the evolution of rhizobial symbioses.</title>
        <authorList>
            <person name="Young N.D."/>
            <person name="Debelle F."/>
            <person name="Oldroyd G.E."/>
            <person name="Geurts R."/>
            <person name="Cannon S.B."/>
            <person name="Udvardi M.K."/>
            <person name="Benedito V.A."/>
            <person name="Mayer K.F."/>
            <person name="Gouzy J."/>
            <person name="Schoof H."/>
            <person name="Van de Peer Y."/>
            <person name="Proost S."/>
            <person name="Cook D.R."/>
            <person name="Meyers B.C."/>
            <person name="Spannagl M."/>
            <person name="Cheung F."/>
            <person name="De Mita S."/>
            <person name="Krishnakumar V."/>
            <person name="Gundlach H."/>
            <person name="Zhou S."/>
            <person name="Mudge J."/>
            <person name="Bharti A.K."/>
            <person name="Murray J.D."/>
            <person name="Naoumkina M.A."/>
            <person name="Rosen B."/>
            <person name="Silverstein K.A."/>
            <person name="Tang H."/>
            <person name="Rombauts S."/>
            <person name="Zhao P.X."/>
            <person name="Zhou P."/>
            <person name="Barbe V."/>
            <person name="Bardou P."/>
            <person name="Bechner M."/>
            <person name="Bellec A."/>
            <person name="Berger A."/>
            <person name="Berges H."/>
            <person name="Bidwell S."/>
            <person name="Bisseling T."/>
            <person name="Choisne N."/>
            <person name="Couloux A."/>
            <person name="Denny R."/>
            <person name="Deshpande S."/>
            <person name="Dai X."/>
            <person name="Doyle J.J."/>
            <person name="Dudez A.M."/>
            <person name="Farmer A.D."/>
            <person name="Fouteau S."/>
            <person name="Franken C."/>
            <person name="Gibelin C."/>
            <person name="Gish J."/>
            <person name="Goldstein S."/>
            <person name="Gonzalez A.J."/>
            <person name="Green P.J."/>
            <person name="Hallab A."/>
            <person name="Hartog M."/>
            <person name="Hua A."/>
            <person name="Humphray S.J."/>
            <person name="Jeong D.H."/>
            <person name="Jing Y."/>
            <person name="Jocker A."/>
            <person name="Kenton S.M."/>
            <person name="Kim D.J."/>
            <person name="Klee K."/>
            <person name="Lai H."/>
            <person name="Lang C."/>
            <person name="Lin S."/>
            <person name="Macmil S.L."/>
            <person name="Magdelenat G."/>
            <person name="Matthews L."/>
            <person name="McCorrison J."/>
            <person name="Monaghan E.L."/>
            <person name="Mun J.H."/>
            <person name="Najar F.Z."/>
            <person name="Nicholson C."/>
            <person name="Noirot C."/>
            <person name="O'Bleness M."/>
            <person name="Paule C.R."/>
            <person name="Poulain J."/>
            <person name="Prion F."/>
            <person name="Qin B."/>
            <person name="Qu C."/>
            <person name="Retzel E.F."/>
            <person name="Riddle C."/>
            <person name="Sallet E."/>
            <person name="Samain S."/>
            <person name="Samson N."/>
            <person name="Sanders I."/>
            <person name="Saurat O."/>
            <person name="Scarpelli C."/>
            <person name="Schiex T."/>
            <person name="Segurens B."/>
            <person name="Severin A.J."/>
            <person name="Sherrier D.J."/>
            <person name="Shi R."/>
            <person name="Sims S."/>
            <person name="Singer S.R."/>
            <person name="Sinharoy S."/>
            <person name="Sterck L."/>
            <person name="Viollet A."/>
            <person name="Wang B.B."/>
            <person name="Wang K."/>
            <person name="Wang M."/>
            <person name="Wang X."/>
            <person name="Warfsmann J."/>
            <person name="Weissenbach J."/>
            <person name="White D.D."/>
            <person name="White J.D."/>
            <person name="Wiley G.B."/>
            <person name="Wincker P."/>
            <person name="Xing Y."/>
            <person name="Yang L."/>
            <person name="Yao Z."/>
            <person name="Ying F."/>
            <person name="Zhai J."/>
            <person name="Zhou L."/>
            <person name="Zuber A."/>
            <person name="Denarie J."/>
            <person name="Dixon R.A."/>
            <person name="May G.D."/>
            <person name="Schwartz D.C."/>
            <person name="Rogers J."/>
            <person name="Quetier F."/>
            <person name="Town C.D."/>
            <person name="Roe B.A."/>
        </authorList>
    </citation>
    <scope>NUCLEOTIDE SEQUENCE [LARGE SCALE GENOMIC DNA]</scope>
    <source>
        <strain evidence="1">A17</strain>
        <strain evidence="2 3">cv. Jemalong A17</strain>
    </source>
</reference>
<reference evidence="2" key="3">
    <citation type="submission" date="2015-04" db="UniProtKB">
        <authorList>
            <consortium name="EnsemblPlants"/>
        </authorList>
    </citation>
    <scope>IDENTIFICATION</scope>
    <source>
        <strain evidence="2">cv. Jemalong A17</strain>
    </source>
</reference>
<name>G7JPZ2_MEDTR</name>
<gene>
    <name evidence="1" type="ordered locus">MTR_4g122880</name>
</gene>
<reference evidence="1 3" key="2">
    <citation type="journal article" date="2014" name="BMC Genomics">
        <title>An improved genome release (version Mt4.0) for the model legume Medicago truncatula.</title>
        <authorList>
            <person name="Tang H."/>
            <person name="Krishnakumar V."/>
            <person name="Bidwell S."/>
            <person name="Rosen B."/>
            <person name="Chan A."/>
            <person name="Zhou S."/>
            <person name="Gentzbittel L."/>
            <person name="Childs K.L."/>
            <person name="Yandell M."/>
            <person name="Gundlach H."/>
            <person name="Mayer K.F."/>
            <person name="Schwartz D.C."/>
            <person name="Town C.D."/>
        </authorList>
    </citation>
    <scope>GENOME REANNOTATION</scope>
    <source>
        <strain evidence="2 3">cv. Jemalong A17</strain>
    </source>
</reference>